<reference evidence="3 4" key="1">
    <citation type="submission" date="2020-04" db="EMBL/GenBank/DDBJ databases">
        <title>Molecular characterization of pseudomonads from Agaricus bisporus reveal novel blotch 2 pathogens in Western Europe.</title>
        <authorList>
            <person name="Taparia T."/>
            <person name="Krijger M."/>
            <person name="Haynes E."/>
            <person name="Elpinstone J.G."/>
            <person name="Noble R."/>
            <person name="Van Der Wolf J."/>
        </authorList>
    </citation>
    <scope>NUCLEOTIDE SEQUENCE [LARGE SCALE GENOMIC DNA]</scope>
    <source>
        <strain evidence="3 4">IPO3753</strain>
    </source>
</reference>
<sequence length="164" mass="18356">MNPSNASNAQKKGEDMGGSEDNPDEAMKRSLVPPSGDPVERNKAQADWNEKLLKEGETRILHRKLLFRSVAFVSCLLFIAFLYYLYWANNHPYRHVDHMVLWLLAVMPMGSIFILVKLSNEPAETNKPAALMWPEEAIKIGHKVVDVIADVVKDKLSPKSGNGG</sequence>
<dbReference type="EMBL" id="JACAQR010000005">
    <property type="protein sequence ID" value="NWD40944.1"/>
    <property type="molecule type" value="Genomic_DNA"/>
</dbReference>
<feature type="transmembrane region" description="Helical" evidence="2">
    <location>
        <begin position="99"/>
        <end position="118"/>
    </location>
</feature>
<feature type="region of interest" description="Disordered" evidence="1">
    <location>
        <begin position="1"/>
        <end position="44"/>
    </location>
</feature>
<evidence type="ECO:0000256" key="2">
    <source>
        <dbReference type="SAM" id="Phobius"/>
    </source>
</evidence>
<comment type="caution">
    <text evidence="3">The sequence shown here is derived from an EMBL/GenBank/DDBJ whole genome shotgun (WGS) entry which is preliminary data.</text>
</comment>
<organism evidence="3 4">
    <name type="scientific">Pseudomonas yamanorum</name>
    <dbReference type="NCBI Taxonomy" id="515393"/>
    <lineage>
        <taxon>Bacteria</taxon>
        <taxon>Pseudomonadati</taxon>
        <taxon>Pseudomonadota</taxon>
        <taxon>Gammaproteobacteria</taxon>
        <taxon>Pseudomonadales</taxon>
        <taxon>Pseudomonadaceae</taxon>
        <taxon>Pseudomonas</taxon>
    </lineage>
</organism>
<feature type="compositionally biased region" description="Polar residues" evidence="1">
    <location>
        <begin position="1"/>
        <end position="10"/>
    </location>
</feature>
<evidence type="ECO:0000313" key="4">
    <source>
        <dbReference type="Proteomes" id="UP000546584"/>
    </source>
</evidence>
<proteinExistence type="predicted"/>
<dbReference type="Proteomes" id="UP000546584">
    <property type="component" value="Unassembled WGS sequence"/>
</dbReference>
<keyword evidence="2" id="KW-0812">Transmembrane</keyword>
<accession>A0AAJ3LFC5</accession>
<gene>
    <name evidence="3" type="ORF">HX826_03645</name>
</gene>
<keyword evidence="2" id="KW-1133">Transmembrane helix</keyword>
<dbReference type="AlphaFoldDB" id="A0AAJ3LFC5"/>
<name>A0AAJ3LFC5_9PSED</name>
<feature type="transmembrane region" description="Helical" evidence="2">
    <location>
        <begin position="65"/>
        <end position="87"/>
    </location>
</feature>
<evidence type="ECO:0000313" key="3">
    <source>
        <dbReference type="EMBL" id="NWD40944.1"/>
    </source>
</evidence>
<keyword evidence="2" id="KW-0472">Membrane</keyword>
<dbReference type="RefSeq" id="WP_177025465.1">
    <property type="nucleotide sequence ID" value="NZ_CP143576.1"/>
</dbReference>
<protein>
    <submittedName>
        <fullName evidence="3">Uncharacterized protein</fullName>
    </submittedName>
</protein>
<evidence type="ECO:0000256" key="1">
    <source>
        <dbReference type="SAM" id="MobiDB-lite"/>
    </source>
</evidence>